<dbReference type="PANTHER" id="PTHR18919">
    <property type="entry name" value="ACETYL-COA C-ACYLTRANSFERASE"/>
    <property type="match status" value="1"/>
</dbReference>
<dbReference type="CDD" id="cd00751">
    <property type="entry name" value="thiolase"/>
    <property type="match status" value="1"/>
</dbReference>
<dbReference type="PROSITE" id="PS00099">
    <property type="entry name" value="THIOLASE_3"/>
    <property type="match status" value="1"/>
</dbReference>
<evidence type="ECO:0000259" key="9">
    <source>
        <dbReference type="Pfam" id="PF02803"/>
    </source>
</evidence>
<dbReference type="InterPro" id="IPR020615">
    <property type="entry name" value="Thiolase_acyl_enz_int_AS"/>
</dbReference>
<dbReference type="InterPro" id="IPR002155">
    <property type="entry name" value="Thiolase"/>
</dbReference>
<keyword evidence="3 7" id="KW-0808">Transferase</keyword>
<feature type="domain" description="Thiolase N-terminal" evidence="8">
    <location>
        <begin position="8"/>
        <end position="263"/>
    </location>
</feature>
<evidence type="ECO:0000256" key="1">
    <source>
        <dbReference type="ARBA" id="ARBA00010982"/>
    </source>
</evidence>
<evidence type="ECO:0000256" key="7">
    <source>
        <dbReference type="RuleBase" id="RU003557"/>
    </source>
</evidence>
<gene>
    <name evidence="10" type="ORF">V1633_29110</name>
</gene>
<dbReference type="PROSITE" id="PS00737">
    <property type="entry name" value="THIOLASE_2"/>
    <property type="match status" value="1"/>
</dbReference>
<sequence>MTRSDQQIVIVNGARTPIGRYGGAFKNTPAHELGAVAAKAALARSAVPADAIGEVVMGCVGQVGPDAYNARRVAVAAGLPVSTPAYTVNRLCGSGLQAIWSAAMEMRWNDVKFTLAGGDESMTRMPFYDFGARAGYKLGDRALVDGTMLMLTDPFHHVQMGLTAENVAGRYGISRTDQDEFAAESQRRAATPAARAAFAEEIVPVSTGGRHSVEVTVDEHPRPETTVEALARLRPAFTEGGTVTAGNAAGINDGAAAVVLATRSAAAEHGLTPLVAVEAVATGALDPDIMGYAPVVALRRLFEQTGTTPDDIDAIECNEAFAAQAVAVIRDAKLDPDKVNPYGGAIALGHPVGATGAILALRLAKHLVRHDLELGVVTMCIGGGQALAALFRRV</sequence>
<evidence type="ECO:0000313" key="10">
    <source>
        <dbReference type="EMBL" id="MEE6262553.1"/>
    </source>
</evidence>
<dbReference type="InterPro" id="IPR020617">
    <property type="entry name" value="Thiolase_C"/>
</dbReference>
<dbReference type="PROSITE" id="PS00098">
    <property type="entry name" value="THIOLASE_1"/>
    <property type="match status" value="1"/>
</dbReference>
<dbReference type="Pfam" id="PF02803">
    <property type="entry name" value="Thiolase_C"/>
    <property type="match status" value="1"/>
</dbReference>
<keyword evidence="4 7" id="KW-0012">Acyltransferase</keyword>
<dbReference type="InterPro" id="IPR016039">
    <property type="entry name" value="Thiolase-like"/>
</dbReference>
<dbReference type="Gene3D" id="3.40.47.10">
    <property type="match status" value="2"/>
</dbReference>
<reference evidence="10 11" key="1">
    <citation type="submission" date="2024-01" db="EMBL/GenBank/DDBJ databases">
        <title>Genome insights into Plantactinospora sonchi sp. nov.</title>
        <authorList>
            <person name="Wang L."/>
        </authorList>
    </citation>
    <scope>NUCLEOTIDE SEQUENCE [LARGE SCALE GENOMIC DNA]</scope>
    <source>
        <strain evidence="10 11">NEAU-QY2</strain>
    </source>
</reference>
<dbReference type="EMBL" id="JAZGQK010000029">
    <property type="protein sequence ID" value="MEE6262553.1"/>
    <property type="molecule type" value="Genomic_DNA"/>
</dbReference>
<evidence type="ECO:0000256" key="5">
    <source>
        <dbReference type="ARBA" id="ARBA00030755"/>
    </source>
</evidence>
<dbReference type="GO" id="GO:0016746">
    <property type="term" value="F:acyltransferase activity"/>
    <property type="evidence" value="ECO:0007669"/>
    <property type="project" value="UniProtKB-KW"/>
</dbReference>
<accession>A0ABU7S1A4</accession>
<comment type="similarity">
    <text evidence="1 7">Belongs to the thiolase-like superfamily. Thiolase family.</text>
</comment>
<proteinExistence type="inferred from homology"/>
<evidence type="ECO:0000256" key="6">
    <source>
        <dbReference type="ARBA" id="ARBA00040529"/>
    </source>
</evidence>
<protein>
    <recommendedName>
        <fullName evidence="6">Probable acetyl-CoA acetyltransferase</fullName>
        <ecNumber evidence="2">2.3.1.9</ecNumber>
    </recommendedName>
    <alternativeName>
        <fullName evidence="5">Acetoacetyl-CoA thiolase</fullName>
    </alternativeName>
</protein>
<dbReference type="RefSeq" id="WP_331217492.1">
    <property type="nucleotide sequence ID" value="NZ_JAZGQK010000029.1"/>
</dbReference>
<dbReference type="NCBIfam" id="TIGR01930">
    <property type="entry name" value="AcCoA-C-Actrans"/>
    <property type="match status" value="1"/>
</dbReference>
<evidence type="ECO:0000259" key="8">
    <source>
        <dbReference type="Pfam" id="PF00108"/>
    </source>
</evidence>
<feature type="domain" description="Thiolase C-terminal" evidence="9">
    <location>
        <begin position="272"/>
        <end position="392"/>
    </location>
</feature>
<organism evidence="10 11">
    <name type="scientific">Plantactinospora sonchi</name>
    <dbReference type="NCBI Taxonomy" id="1544735"/>
    <lineage>
        <taxon>Bacteria</taxon>
        <taxon>Bacillati</taxon>
        <taxon>Actinomycetota</taxon>
        <taxon>Actinomycetes</taxon>
        <taxon>Micromonosporales</taxon>
        <taxon>Micromonosporaceae</taxon>
        <taxon>Plantactinospora</taxon>
    </lineage>
</organism>
<dbReference type="EC" id="2.3.1.9" evidence="2"/>
<dbReference type="InterPro" id="IPR020616">
    <property type="entry name" value="Thiolase_N"/>
</dbReference>
<evidence type="ECO:0000256" key="4">
    <source>
        <dbReference type="ARBA" id="ARBA00023315"/>
    </source>
</evidence>
<comment type="caution">
    <text evidence="10">The sequence shown here is derived from an EMBL/GenBank/DDBJ whole genome shotgun (WGS) entry which is preliminary data.</text>
</comment>
<dbReference type="Pfam" id="PF00108">
    <property type="entry name" value="Thiolase_N"/>
    <property type="match status" value="1"/>
</dbReference>
<dbReference type="Proteomes" id="UP001332243">
    <property type="component" value="Unassembled WGS sequence"/>
</dbReference>
<evidence type="ECO:0000313" key="11">
    <source>
        <dbReference type="Proteomes" id="UP001332243"/>
    </source>
</evidence>
<name>A0ABU7S1A4_9ACTN</name>
<evidence type="ECO:0000256" key="3">
    <source>
        <dbReference type="ARBA" id="ARBA00022679"/>
    </source>
</evidence>
<dbReference type="PANTHER" id="PTHR18919:SF107">
    <property type="entry name" value="ACETYL-COA ACETYLTRANSFERASE, CYTOSOLIC"/>
    <property type="match status" value="1"/>
</dbReference>
<dbReference type="InterPro" id="IPR020610">
    <property type="entry name" value="Thiolase_AS"/>
</dbReference>
<dbReference type="PIRSF" id="PIRSF000429">
    <property type="entry name" value="Ac-CoA_Ac_transf"/>
    <property type="match status" value="1"/>
</dbReference>
<evidence type="ECO:0000256" key="2">
    <source>
        <dbReference type="ARBA" id="ARBA00012705"/>
    </source>
</evidence>
<dbReference type="SUPFAM" id="SSF53901">
    <property type="entry name" value="Thiolase-like"/>
    <property type="match status" value="2"/>
</dbReference>
<dbReference type="InterPro" id="IPR020613">
    <property type="entry name" value="Thiolase_CS"/>
</dbReference>
<keyword evidence="11" id="KW-1185">Reference proteome</keyword>